<name>A0A1N7J5N9_9GAMM</name>
<dbReference type="AlphaFoldDB" id="A0A1N7J5N9"/>
<evidence type="ECO:0008006" key="3">
    <source>
        <dbReference type="Google" id="ProtNLM"/>
    </source>
</evidence>
<dbReference type="STRING" id="484498.SAMN05421686_101384"/>
<protein>
    <recommendedName>
        <fullName evidence="3">YHS domain-containing protein</fullName>
    </recommendedName>
</protein>
<evidence type="ECO:0000313" key="2">
    <source>
        <dbReference type="Proteomes" id="UP000185639"/>
    </source>
</evidence>
<reference evidence="2" key="1">
    <citation type="submission" date="2017-01" db="EMBL/GenBank/DDBJ databases">
        <authorList>
            <person name="Varghese N."/>
            <person name="Submissions S."/>
        </authorList>
    </citation>
    <scope>NUCLEOTIDE SEQUENCE [LARGE SCALE GENOMIC DNA]</scope>
    <source>
        <strain evidence="2">DSM 24913</strain>
    </source>
</reference>
<dbReference type="NCBIfam" id="NF041384">
    <property type="entry name" value="YHS_seleno_dom"/>
    <property type="match status" value="1"/>
</dbReference>
<accession>A0A1N7J5N9</accession>
<keyword evidence="2" id="KW-1185">Reference proteome</keyword>
<organism evidence="1 2">
    <name type="scientific">Thalassolituus maritimus</name>
    <dbReference type="NCBI Taxonomy" id="484498"/>
    <lineage>
        <taxon>Bacteria</taxon>
        <taxon>Pseudomonadati</taxon>
        <taxon>Pseudomonadota</taxon>
        <taxon>Gammaproteobacteria</taxon>
        <taxon>Oceanospirillales</taxon>
        <taxon>Oceanospirillaceae</taxon>
        <taxon>Thalassolituus</taxon>
    </lineage>
</organism>
<proteinExistence type="predicted"/>
<dbReference type="Proteomes" id="UP000185639">
    <property type="component" value="Unassembled WGS sequence"/>
</dbReference>
<gene>
    <name evidence="1" type="ORF">SAMN05421686_101384</name>
</gene>
<dbReference type="EMBL" id="FTOH01000001">
    <property type="protein sequence ID" value="SIS44619.1"/>
    <property type="molecule type" value="Genomic_DNA"/>
</dbReference>
<sequence>MPRSEIKPKLHVITQDSKMNLFKSSRLSGAFKIAATTSALLFSSLTFASAVNSGENDVAIHGYDPVAYFTQDKAVEGSAEYTATHDGAIYRFSSKKNRDLFQANSDKYAPQFGGYCAMGVALNKKLDIDPQAFYVDGGKLYLNLNKDVQKKWLTDVPGHLKTAYRVWDGIEELSVAEANADD</sequence>
<evidence type="ECO:0000313" key="1">
    <source>
        <dbReference type="EMBL" id="SIS44619.1"/>
    </source>
</evidence>